<dbReference type="SUPFAM" id="SSF53756">
    <property type="entry name" value="UDP-Glycosyltransferase/glycogen phosphorylase"/>
    <property type="match status" value="1"/>
</dbReference>
<proteinExistence type="inferred from homology"/>
<evidence type="ECO:0000256" key="2">
    <source>
        <dbReference type="ARBA" id="ARBA00036080"/>
    </source>
</evidence>
<keyword evidence="8" id="KW-1185">Reference proteome</keyword>
<dbReference type="Pfam" id="PF02350">
    <property type="entry name" value="Epimerase_2"/>
    <property type="match status" value="1"/>
</dbReference>
<dbReference type="AlphaFoldDB" id="A0A1H6FAI3"/>
<evidence type="ECO:0000313" key="7">
    <source>
        <dbReference type="EMBL" id="SEH06299.1"/>
    </source>
</evidence>
<evidence type="ECO:0000313" key="8">
    <source>
        <dbReference type="Proteomes" id="UP000236724"/>
    </source>
</evidence>
<evidence type="ECO:0000256" key="4">
    <source>
        <dbReference type="ARBA" id="ARBA00038858"/>
    </source>
</evidence>
<dbReference type="InterPro" id="IPR003331">
    <property type="entry name" value="UDP_GlcNAc_Epimerase_2_dom"/>
</dbReference>
<evidence type="ECO:0000256" key="1">
    <source>
        <dbReference type="ARBA" id="ARBA00023235"/>
    </source>
</evidence>
<evidence type="ECO:0000256" key="5">
    <source>
        <dbReference type="RuleBase" id="RU003513"/>
    </source>
</evidence>
<evidence type="ECO:0000259" key="6">
    <source>
        <dbReference type="Pfam" id="PF02350"/>
    </source>
</evidence>
<accession>A0A1H6FAI3</accession>
<comment type="catalytic activity">
    <reaction evidence="2">
        <text>UDP-N-acetyl-alpha-D-glucosamine = UDP-N-acetyl-alpha-D-mannosamine</text>
        <dbReference type="Rhea" id="RHEA:17213"/>
        <dbReference type="ChEBI" id="CHEBI:57705"/>
        <dbReference type="ChEBI" id="CHEBI:68623"/>
        <dbReference type="EC" id="5.1.3.14"/>
    </reaction>
</comment>
<dbReference type="Gene3D" id="3.40.50.2000">
    <property type="entry name" value="Glycogen Phosphorylase B"/>
    <property type="match status" value="1"/>
</dbReference>
<name>A0A1H6FAI3_9GAMM</name>
<gene>
    <name evidence="7" type="primary">wecB_2</name>
    <name evidence="7" type="ORF">MBHS_02155</name>
</gene>
<protein>
    <recommendedName>
        <fullName evidence="4">UDP-N-acetylglucosamine 2-epimerase (non-hydrolyzing)</fullName>
        <ecNumber evidence="4">5.1.3.14</ecNumber>
    </recommendedName>
</protein>
<sequence>MEYVSFIHLMQRSHFIISDSGGIQEESTALGKPVLVMRDVTERPEGVQAGVCQLVGTDVEKIVSGAKQMIEDENAYQQASSARQVFGDGTAAQKILEALVAWK</sequence>
<dbReference type="GO" id="GO:0008761">
    <property type="term" value="F:UDP-N-acetylglucosamine 2-epimerase activity"/>
    <property type="evidence" value="ECO:0007669"/>
    <property type="project" value="UniProtKB-EC"/>
</dbReference>
<dbReference type="InterPro" id="IPR029767">
    <property type="entry name" value="WecB-like"/>
</dbReference>
<organism evidence="7 8">
    <name type="scientific">Candidatus Venteria ishoeyi</name>
    <dbReference type="NCBI Taxonomy" id="1899563"/>
    <lineage>
        <taxon>Bacteria</taxon>
        <taxon>Pseudomonadati</taxon>
        <taxon>Pseudomonadota</taxon>
        <taxon>Gammaproteobacteria</taxon>
        <taxon>Thiotrichales</taxon>
        <taxon>Thiotrichaceae</taxon>
        <taxon>Venteria</taxon>
    </lineage>
</organism>
<evidence type="ECO:0000256" key="3">
    <source>
        <dbReference type="ARBA" id="ARBA00038209"/>
    </source>
</evidence>
<keyword evidence="1 5" id="KW-0413">Isomerase</keyword>
<comment type="similarity">
    <text evidence="3 5">Belongs to the UDP-N-acetylglucosamine 2-epimerase family.</text>
</comment>
<reference evidence="7 8" key="1">
    <citation type="submission" date="2016-10" db="EMBL/GenBank/DDBJ databases">
        <authorList>
            <person name="de Groot N.N."/>
        </authorList>
    </citation>
    <scope>NUCLEOTIDE SEQUENCE [LARGE SCALE GENOMIC DNA]</scope>
    <source>
        <strain evidence="7">MBHS1</strain>
    </source>
</reference>
<dbReference type="PANTHER" id="PTHR43174">
    <property type="entry name" value="UDP-N-ACETYLGLUCOSAMINE 2-EPIMERASE"/>
    <property type="match status" value="1"/>
</dbReference>
<dbReference type="PANTHER" id="PTHR43174:SF2">
    <property type="entry name" value="UDP-N-ACETYLGLUCOSAMINE 2-EPIMERASE"/>
    <property type="match status" value="1"/>
</dbReference>
<feature type="domain" description="UDP-N-acetylglucosamine 2-epimerase" evidence="6">
    <location>
        <begin position="1"/>
        <end position="99"/>
    </location>
</feature>
<dbReference type="EC" id="5.1.3.14" evidence="4"/>
<dbReference type="Proteomes" id="UP000236724">
    <property type="component" value="Unassembled WGS sequence"/>
</dbReference>
<dbReference type="EMBL" id="FMSV02000466">
    <property type="protein sequence ID" value="SEH06299.1"/>
    <property type="molecule type" value="Genomic_DNA"/>
</dbReference>